<dbReference type="GO" id="GO:0046983">
    <property type="term" value="F:protein dimerization activity"/>
    <property type="evidence" value="ECO:0007669"/>
    <property type="project" value="InterPro"/>
</dbReference>
<feature type="non-terminal residue" evidence="3">
    <location>
        <position position="1"/>
    </location>
</feature>
<dbReference type="InParanoid" id="A0A0C2W3H1"/>
<dbReference type="AlphaFoldDB" id="A0A0C2W3H1"/>
<feature type="region of interest" description="Disordered" evidence="1">
    <location>
        <begin position="222"/>
        <end position="251"/>
    </location>
</feature>
<dbReference type="SUPFAM" id="SSF53098">
    <property type="entry name" value="Ribonuclease H-like"/>
    <property type="match status" value="1"/>
</dbReference>
<evidence type="ECO:0000313" key="3">
    <source>
        <dbReference type="EMBL" id="KIL55647.1"/>
    </source>
</evidence>
<keyword evidence="4" id="KW-1185">Reference proteome</keyword>
<dbReference type="InterPro" id="IPR008906">
    <property type="entry name" value="HATC_C_dom"/>
</dbReference>
<dbReference type="InterPro" id="IPR012337">
    <property type="entry name" value="RNaseH-like_sf"/>
</dbReference>
<accession>A0A0C2W3H1</accession>
<reference evidence="3 4" key="1">
    <citation type="submission" date="2014-04" db="EMBL/GenBank/DDBJ databases">
        <title>Evolutionary Origins and Diversification of the Mycorrhizal Mutualists.</title>
        <authorList>
            <consortium name="DOE Joint Genome Institute"/>
            <consortium name="Mycorrhizal Genomics Consortium"/>
            <person name="Kohler A."/>
            <person name="Kuo A."/>
            <person name="Nagy L.G."/>
            <person name="Floudas D."/>
            <person name="Copeland A."/>
            <person name="Barry K.W."/>
            <person name="Cichocki N."/>
            <person name="Veneault-Fourrey C."/>
            <person name="LaButti K."/>
            <person name="Lindquist E.A."/>
            <person name="Lipzen A."/>
            <person name="Lundell T."/>
            <person name="Morin E."/>
            <person name="Murat C."/>
            <person name="Riley R."/>
            <person name="Ohm R."/>
            <person name="Sun H."/>
            <person name="Tunlid A."/>
            <person name="Henrissat B."/>
            <person name="Grigoriev I.V."/>
            <person name="Hibbett D.S."/>
            <person name="Martin F."/>
        </authorList>
    </citation>
    <scope>NUCLEOTIDE SEQUENCE [LARGE SCALE GENOMIC DNA]</scope>
    <source>
        <strain evidence="3 4">Koide BX008</strain>
    </source>
</reference>
<dbReference type="EMBL" id="KN818489">
    <property type="protein sequence ID" value="KIL55647.1"/>
    <property type="molecule type" value="Genomic_DNA"/>
</dbReference>
<feature type="non-terminal residue" evidence="3">
    <location>
        <position position="404"/>
    </location>
</feature>
<evidence type="ECO:0000259" key="2">
    <source>
        <dbReference type="Pfam" id="PF05699"/>
    </source>
</evidence>
<evidence type="ECO:0000256" key="1">
    <source>
        <dbReference type="SAM" id="MobiDB-lite"/>
    </source>
</evidence>
<dbReference type="Proteomes" id="UP000054549">
    <property type="component" value="Unassembled WGS sequence"/>
</dbReference>
<feature type="domain" description="HAT C-terminal dimerisation" evidence="2">
    <location>
        <begin position="268"/>
        <end position="346"/>
    </location>
</feature>
<evidence type="ECO:0000313" key="4">
    <source>
        <dbReference type="Proteomes" id="UP000054549"/>
    </source>
</evidence>
<name>A0A0C2W3H1_AMAMK</name>
<feature type="compositionally biased region" description="Acidic residues" evidence="1">
    <location>
        <begin position="379"/>
        <end position="388"/>
    </location>
</feature>
<feature type="region of interest" description="Disordered" evidence="1">
    <location>
        <begin position="371"/>
        <end position="404"/>
    </location>
</feature>
<dbReference type="PANTHER" id="PTHR23272:SF104">
    <property type="entry name" value="HAT FAMILY DIMERISATION DOMAIN CONTAINING PROTEIN, EXPRESSED"/>
    <property type="match status" value="1"/>
</dbReference>
<sequence>RDEVGMVRAICVKARSSSQRKELFKEIQQRKGLDPLQLLIDMKVRWGSTYAMLNRTDVRKEAINTFLYELGTKENDLEKRKKIDALALREPEWERVKQFCNLLVHADKAQQAFSSATAPSLHNALPVIEALHAAWSSRAEKTRYAPFKDGLLAAAEKLDGYYQKTAESDAHIFAMVLHPGKKLSHFTKYWTSVNEEEITSVLKKKFEEHYKCVRSNNTASSASDRYAGQVKPTQRKGLLRDNPQTDSEAEDDMVSTTFNNTTEPWMAEFNQYLKTVEAIADDVDIVSWWGLNAPRYPTWASLARDYLAVMASSVSSERAFSSAGITISKRRNQLKGDIVEALQCMKVVYSSDLLFCEVVVTKELEKELEDLDPYIPGDDGGENSDDAEGFSWDQLIASDDNDDD</sequence>
<dbReference type="OrthoDB" id="3243659at2759"/>
<gene>
    <name evidence="3" type="ORF">M378DRAFT_57305</name>
</gene>
<proteinExistence type="predicted"/>
<dbReference type="Pfam" id="PF05699">
    <property type="entry name" value="Dimer_Tnp_hAT"/>
    <property type="match status" value="1"/>
</dbReference>
<dbReference type="HOGENOM" id="CLU_009123_2_1_1"/>
<dbReference type="PANTHER" id="PTHR23272">
    <property type="entry name" value="BED FINGER-RELATED"/>
    <property type="match status" value="1"/>
</dbReference>
<protein>
    <recommendedName>
        <fullName evidence="2">HAT C-terminal dimerisation domain-containing protein</fullName>
    </recommendedName>
</protein>
<organism evidence="3 4">
    <name type="scientific">Amanita muscaria (strain Koide BX008)</name>
    <dbReference type="NCBI Taxonomy" id="946122"/>
    <lineage>
        <taxon>Eukaryota</taxon>
        <taxon>Fungi</taxon>
        <taxon>Dikarya</taxon>
        <taxon>Basidiomycota</taxon>
        <taxon>Agaricomycotina</taxon>
        <taxon>Agaricomycetes</taxon>
        <taxon>Agaricomycetidae</taxon>
        <taxon>Agaricales</taxon>
        <taxon>Pluteineae</taxon>
        <taxon>Amanitaceae</taxon>
        <taxon>Amanita</taxon>
    </lineage>
</organism>